<dbReference type="PROSITE" id="PS50110">
    <property type="entry name" value="RESPONSE_REGULATORY"/>
    <property type="match status" value="1"/>
</dbReference>
<dbReference type="GO" id="GO:0000160">
    <property type="term" value="P:phosphorelay signal transduction system"/>
    <property type="evidence" value="ECO:0007669"/>
    <property type="project" value="UniProtKB-KW"/>
</dbReference>
<keyword evidence="10" id="KW-1185">Reference proteome</keyword>
<evidence type="ECO:0000256" key="6">
    <source>
        <dbReference type="PROSITE-ProRule" id="PRU00169"/>
    </source>
</evidence>
<dbReference type="SUPFAM" id="SSF46689">
    <property type="entry name" value="Homeodomain-like"/>
    <property type="match status" value="1"/>
</dbReference>
<gene>
    <name evidence="9" type="ORF">HRI_001015700</name>
</gene>
<dbReference type="AlphaFoldDB" id="A0A9W7H9K8"/>
<dbReference type="SUPFAM" id="SSF52172">
    <property type="entry name" value="CheY-like"/>
    <property type="match status" value="1"/>
</dbReference>
<accession>A0A9W7H9K8</accession>
<dbReference type="Pfam" id="PF00072">
    <property type="entry name" value="Response_reg"/>
    <property type="match status" value="1"/>
</dbReference>
<evidence type="ECO:0000313" key="10">
    <source>
        <dbReference type="Proteomes" id="UP001165190"/>
    </source>
</evidence>
<dbReference type="InterPro" id="IPR045279">
    <property type="entry name" value="ARR-like"/>
</dbReference>
<sequence>MEQLSRCGGGLSVLVVDQDTTALMYLASLLEQCSYYVTTTELASVAISMIRGGRGGNERFRLVIADINMDEANSLALLRISVMSKIPVILMSTERSHAFAEKVIGYGACSYLQKPISLNDVKYLWQHVYRRPRVSVAKREAYLRGIGLDPKGKNKEVVPTDDRRMLAVATGGEGEKHGAGGSKMKTPYRDEEGTRNGNENGVALDPNRPFGPRARKSRLVWSKELHHKFAAAINALGDDKARPMQILKMMNEPNLTHRQVASHLQKHKAQMKRMSGASPRNSASNIMNASTSLFPKRGFFFMPQTPQLGLGSTASVGCFNQNQPWQQKLNYGLRFNPISSMNRTLQFPAMPEPTGNLGNQFQNHIWSQPTRGADKSQTEMDSRAASVPEKWNRKQTERLVDLLKVLDEETDDYVGSAIEPHPAEVERFCELLKEAMLGNEQNP</sequence>
<dbReference type="FunFam" id="1.10.10.60:FF:000007">
    <property type="entry name" value="Two-component response regulator"/>
    <property type="match status" value="1"/>
</dbReference>
<evidence type="ECO:0000256" key="1">
    <source>
        <dbReference type="ARBA" id="ARBA00004123"/>
    </source>
</evidence>
<dbReference type="InterPro" id="IPR001789">
    <property type="entry name" value="Sig_transdc_resp-reg_receiver"/>
</dbReference>
<feature type="region of interest" description="Disordered" evidence="7">
    <location>
        <begin position="369"/>
        <end position="390"/>
    </location>
</feature>
<dbReference type="OrthoDB" id="1743485at2759"/>
<dbReference type="InterPro" id="IPR009057">
    <property type="entry name" value="Homeodomain-like_sf"/>
</dbReference>
<dbReference type="InterPro" id="IPR011006">
    <property type="entry name" value="CheY-like_superfamily"/>
</dbReference>
<dbReference type="GO" id="GO:0003677">
    <property type="term" value="F:DNA binding"/>
    <property type="evidence" value="ECO:0007669"/>
    <property type="project" value="InterPro"/>
</dbReference>
<dbReference type="InterPro" id="IPR001005">
    <property type="entry name" value="SANT/Myb"/>
</dbReference>
<dbReference type="EMBL" id="BSYR01000010">
    <property type="protein sequence ID" value="GMI73464.1"/>
    <property type="molecule type" value="Genomic_DNA"/>
</dbReference>
<dbReference type="PANTHER" id="PTHR43874">
    <property type="entry name" value="TWO-COMPONENT RESPONSE REGULATOR"/>
    <property type="match status" value="1"/>
</dbReference>
<dbReference type="PANTHER" id="PTHR43874:SF87">
    <property type="entry name" value="HTH MYB-TYPE DOMAIN-CONTAINING PROTEIN"/>
    <property type="match status" value="1"/>
</dbReference>
<reference evidence="9" key="1">
    <citation type="submission" date="2023-05" db="EMBL/GenBank/DDBJ databases">
        <title>Genome and transcriptome analyses reveal genes involved in the formation of fine ridges on petal epidermal cells in Hibiscus trionum.</title>
        <authorList>
            <person name="Koshimizu S."/>
            <person name="Masuda S."/>
            <person name="Ishii T."/>
            <person name="Shirasu K."/>
            <person name="Hoshino A."/>
            <person name="Arita M."/>
        </authorList>
    </citation>
    <scope>NUCLEOTIDE SEQUENCE</scope>
    <source>
        <strain evidence="9">Hamamatsu line</strain>
    </source>
</reference>
<keyword evidence="6" id="KW-0597">Phosphoprotein</keyword>
<dbReference type="GO" id="GO:0005634">
    <property type="term" value="C:nucleus"/>
    <property type="evidence" value="ECO:0007669"/>
    <property type="project" value="UniProtKB-SubCell"/>
</dbReference>
<evidence type="ECO:0000259" key="8">
    <source>
        <dbReference type="PROSITE" id="PS50110"/>
    </source>
</evidence>
<comment type="subcellular location">
    <subcellularLocation>
        <location evidence="1">Nucleus</location>
    </subcellularLocation>
</comment>
<evidence type="ECO:0000256" key="7">
    <source>
        <dbReference type="SAM" id="MobiDB-lite"/>
    </source>
</evidence>
<keyword evidence="5" id="KW-0539">Nucleus</keyword>
<keyword evidence="3" id="KW-0805">Transcription regulation</keyword>
<dbReference type="NCBIfam" id="TIGR01557">
    <property type="entry name" value="myb_SHAQKYF"/>
    <property type="match status" value="1"/>
</dbReference>
<evidence type="ECO:0000313" key="9">
    <source>
        <dbReference type="EMBL" id="GMI73464.1"/>
    </source>
</evidence>
<dbReference type="Gene3D" id="3.40.50.2300">
    <property type="match status" value="1"/>
</dbReference>
<evidence type="ECO:0000256" key="5">
    <source>
        <dbReference type="ARBA" id="ARBA00023242"/>
    </source>
</evidence>
<comment type="caution">
    <text evidence="9">The sequence shown here is derived from an EMBL/GenBank/DDBJ whole genome shotgun (WGS) entry which is preliminary data.</text>
</comment>
<dbReference type="InterPro" id="IPR006447">
    <property type="entry name" value="Myb_dom_plants"/>
</dbReference>
<protein>
    <recommendedName>
        <fullName evidence="8">Response regulatory domain-containing protein</fullName>
    </recommendedName>
</protein>
<dbReference type="Pfam" id="PF00249">
    <property type="entry name" value="Myb_DNA-binding"/>
    <property type="match status" value="1"/>
</dbReference>
<feature type="modified residue" description="4-aspartylphosphate" evidence="6">
    <location>
        <position position="66"/>
    </location>
</feature>
<feature type="compositionally biased region" description="Basic and acidic residues" evidence="7">
    <location>
        <begin position="372"/>
        <end position="382"/>
    </location>
</feature>
<keyword evidence="4" id="KW-0804">Transcription</keyword>
<proteinExistence type="predicted"/>
<dbReference type="GO" id="GO:0009736">
    <property type="term" value="P:cytokinin-activated signaling pathway"/>
    <property type="evidence" value="ECO:0007669"/>
    <property type="project" value="InterPro"/>
</dbReference>
<organism evidence="9 10">
    <name type="scientific">Hibiscus trionum</name>
    <name type="common">Flower of an hour</name>
    <dbReference type="NCBI Taxonomy" id="183268"/>
    <lineage>
        <taxon>Eukaryota</taxon>
        <taxon>Viridiplantae</taxon>
        <taxon>Streptophyta</taxon>
        <taxon>Embryophyta</taxon>
        <taxon>Tracheophyta</taxon>
        <taxon>Spermatophyta</taxon>
        <taxon>Magnoliopsida</taxon>
        <taxon>eudicotyledons</taxon>
        <taxon>Gunneridae</taxon>
        <taxon>Pentapetalae</taxon>
        <taxon>rosids</taxon>
        <taxon>malvids</taxon>
        <taxon>Malvales</taxon>
        <taxon>Malvaceae</taxon>
        <taxon>Malvoideae</taxon>
        <taxon>Hibiscus</taxon>
    </lineage>
</organism>
<feature type="domain" description="Response regulatory" evidence="8">
    <location>
        <begin position="12"/>
        <end position="129"/>
    </location>
</feature>
<evidence type="ECO:0000256" key="2">
    <source>
        <dbReference type="ARBA" id="ARBA00023012"/>
    </source>
</evidence>
<dbReference type="Proteomes" id="UP001165190">
    <property type="component" value="Unassembled WGS sequence"/>
</dbReference>
<evidence type="ECO:0000256" key="4">
    <source>
        <dbReference type="ARBA" id="ARBA00023163"/>
    </source>
</evidence>
<evidence type="ECO:0000256" key="3">
    <source>
        <dbReference type="ARBA" id="ARBA00023015"/>
    </source>
</evidence>
<keyword evidence="2" id="KW-0902">Two-component regulatory system</keyword>
<dbReference type="SMART" id="SM00448">
    <property type="entry name" value="REC"/>
    <property type="match status" value="1"/>
</dbReference>
<dbReference type="Gene3D" id="1.10.10.60">
    <property type="entry name" value="Homeodomain-like"/>
    <property type="match status" value="1"/>
</dbReference>
<feature type="region of interest" description="Disordered" evidence="7">
    <location>
        <begin position="170"/>
        <end position="211"/>
    </location>
</feature>
<name>A0A9W7H9K8_HIBTR</name>